<dbReference type="PRINTS" id="PR00981">
    <property type="entry name" value="TRNASYNTHSER"/>
</dbReference>
<keyword evidence="11" id="KW-0175">Coiled coil</keyword>
<dbReference type="PANTHER" id="PTHR11778">
    <property type="entry name" value="SERYL-TRNA SYNTHETASE"/>
    <property type="match status" value="1"/>
</dbReference>
<feature type="binding site" evidence="9">
    <location>
        <position position="257"/>
    </location>
    <ligand>
        <name>L-serine</name>
        <dbReference type="ChEBI" id="CHEBI:33384"/>
    </ligand>
</feature>
<accession>A0A518BW37</accession>
<dbReference type="PROSITE" id="PS50862">
    <property type="entry name" value="AA_TRNA_LIGASE_II"/>
    <property type="match status" value="1"/>
</dbReference>
<feature type="binding site" evidence="9">
    <location>
        <position position="424"/>
    </location>
    <ligand>
        <name>L-serine</name>
        <dbReference type="ChEBI" id="CHEBI:33384"/>
    </ligand>
</feature>
<dbReference type="InterPro" id="IPR015866">
    <property type="entry name" value="Ser-tRNA-synth_1_N"/>
</dbReference>
<dbReference type="RefSeq" id="WP_145445321.1">
    <property type="nucleotide sequence ID" value="NZ_CP036280.1"/>
</dbReference>
<dbReference type="SUPFAM" id="SSF46589">
    <property type="entry name" value="tRNA-binding arm"/>
    <property type="match status" value="1"/>
</dbReference>
<dbReference type="Proteomes" id="UP000320386">
    <property type="component" value="Chromosome"/>
</dbReference>
<keyword evidence="14" id="KW-1185">Reference proteome</keyword>
<reference evidence="13 14" key="1">
    <citation type="submission" date="2019-02" db="EMBL/GenBank/DDBJ databases">
        <title>Deep-cultivation of Planctomycetes and their phenomic and genomic characterization uncovers novel biology.</title>
        <authorList>
            <person name="Wiegand S."/>
            <person name="Jogler M."/>
            <person name="Boedeker C."/>
            <person name="Pinto D."/>
            <person name="Vollmers J."/>
            <person name="Rivas-Marin E."/>
            <person name="Kohn T."/>
            <person name="Peeters S.H."/>
            <person name="Heuer A."/>
            <person name="Rast P."/>
            <person name="Oberbeckmann S."/>
            <person name="Bunk B."/>
            <person name="Jeske O."/>
            <person name="Meyerdierks A."/>
            <person name="Storesund J.E."/>
            <person name="Kallscheuer N."/>
            <person name="Luecker S."/>
            <person name="Lage O.M."/>
            <person name="Pohl T."/>
            <person name="Merkel B.J."/>
            <person name="Hornburger P."/>
            <person name="Mueller R.-W."/>
            <person name="Bruemmer F."/>
            <person name="Labrenz M."/>
            <person name="Spormann A.M."/>
            <person name="Op den Camp H."/>
            <person name="Overmann J."/>
            <person name="Amann R."/>
            <person name="Jetten M.S.M."/>
            <person name="Mascher T."/>
            <person name="Medema M.H."/>
            <person name="Devos D.P."/>
            <person name="Kaster A.-K."/>
            <person name="Ovreas L."/>
            <person name="Rohde M."/>
            <person name="Galperin M.Y."/>
            <person name="Jogler C."/>
        </authorList>
    </citation>
    <scope>NUCLEOTIDE SEQUENCE [LARGE SCALE GENOMIC DNA]</scope>
    <source>
        <strain evidence="13 14">Pan265</strain>
    </source>
</reference>
<feature type="domain" description="Aminoacyl-transfer RNA synthetases class-II family profile" evidence="12">
    <location>
        <begin position="159"/>
        <end position="451"/>
    </location>
</feature>
<dbReference type="Pfam" id="PF02403">
    <property type="entry name" value="Seryl_tRNA_N"/>
    <property type="match status" value="1"/>
</dbReference>
<keyword evidence="7" id="KW-0030">Aminoacyl-tRNA synthetase</keyword>
<dbReference type="AlphaFoldDB" id="A0A518BW37"/>
<dbReference type="InterPro" id="IPR042103">
    <property type="entry name" value="SerRS_1_N_sf"/>
</dbReference>
<dbReference type="EMBL" id="CP036280">
    <property type="protein sequence ID" value="QDU71189.1"/>
    <property type="molecule type" value="Genomic_DNA"/>
</dbReference>
<keyword evidence="4" id="KW-0547">Nucleotide-binding</keyword>
<feature type="coiled-coil region" evidence="11">
    <location>
        <begin position="66"/>
        <end position="114"/>
    </location>
</feature>
<evidence type="ECO:0000256" key="9">
    <source>
        <dbReference type="PIRSR" id="PIRSR001529-1"/>
    </source>
</evidence>
<keyword evidence="6" id="KW-0648">Protein biosynthesis</keyword>
<dbReference type="InterPro" id="IPR002314">
    <property type="entry name" value="aa-tRNA-synt_IIb"/>
</dbReference>
<evidence type="ECO:0000256" key="7">
    <source>
        <dbReference type="ARBA" id="ARBA00023146"/>
    </source>
</evidence>
<keyword evidence="2" id="KW-0963">Cytoplasm</keyword>
<feature type="binding site" evidence="9">
    <location>
        <position position="288"/>
    </location>
    <ligand>
        <name>L-serine</name>
        <dbReference type="ChEBI" id="CHEBI:33384"/>
    </ligand>
</feature>
<feature type="site" description="Important for serine binding" evidence="9">
    <location>
        <position position="426"/>
    </location>
</feature>
<organism evidence="13 14">
    <name type="scientific">Mucisphaera calidilacus</name>
    <dbReference type="NCBI Taxonomy" id="2527982"/>
    <lineage>
        <taxon>Bacteria</taxon>
        <taxon>Pseudomonadati</taxon>
        <taxon>Planctomycetota</taxon>
        <taxon>Phycisphaerae</taxon>
        <taxon>Phycisphaerales</taxon>
        <taxon>Phycisphaeraceae</taxon>
        <taxon>Mucisphaera</taxon>
    </lineage>
</organism>
<dbReference type="GO" id="GO:0004828">
    <property type="term" value="F:serine-tRNA ligase activity"/>
    <property type="evidence" value="ECO:0007669"/>
    <property type="project" value="UniProtKB-UniRule"/>
</dbReference>
<dbReference type="KEGG" id="mcad:Pan265_10380"/>
<evidence type="ECO:0000256" key="2">
    <source>
        <dbReference type="ARBA" id="ARBA00022490"/>
    </source>
</evidence>
<protein>
    <recommendedName>
        <fullName evidence="1 8">Serine--tRNA ligase</fullName>
        <ecNumber evidence="1 8">6.1.1.11</ecNumber>
    </recommendedName>
</protein>
<evidence type="ECO:0000313" key="14">
    <source>
        <dbReference type="Proteomes" id="UP000320386"/>
    </source>
</evidence>
<dbReference type="Gene3D" id="1.10.287.40">
    <property type="entry name" value="Serine-tRNA synthetase, tRNA binding domain"/>
    <property type="match status" value="1"/>
</dbReference>
<dbReference type="NCBIfam" id="TIGR00414">
    <property type="entry name" value="serS"/>
    <property type="match status" value="1"/>
</dbReference>
<dbReference type="InterPro" id="IPR006195">
    <property type="entry name" value="aa-tRNA-synth_II"/>
</dbReference>
<proteinExistence type="predicted"/>
<dbReference type="GO" id="GO:0005737">
    <property type="term" value="C:cytoplasm"/>
    <property type="evidence" value="ECO:0007669"/>
    <property type="project" value="UniProtKB-UniRule"/>
</dbReference>
<name>A0A518BW37_9BACT</name>
<evidence type="ECO:0000256" key="5">
    <source>
        <dbReference type="ARBA" id="ARBA00022840"/>
    </source>
</evidence>
<dbReference type="InterPro" id="IPR045864">
    <property type="entry name" value="aa-tRNA-synth_II/BPL/LPL"/>
</dbReference>
<dbReference type="EC" id="6.1.1.11" evidence="1 8"/>
<dbReference type="InterPro" id="IPR010978">
    <property type="entry name" value="tRNA-bd_arm"/>
</dbReference>
<dbReference type="SUPFAM" id="SSF55681">
    <property type="entry name" value="Class II aaRS and biotin synthetases"/>
    <property type="match status" value="1"/>
</dbReference>
<evidence type="ECO:0000256" key="4">
    <source>
        <dbReference type="ARBA" id="ARBA00022741"/>
    </source>
</evidence>
<keyword evidence="3 13" id="KW-0436">Ligase</keyword>
<evidence type="ECO:0000256" key="6">
    <source>
        <dbReference type="ARBA" id="ARBA00022917"/>
    </source>
</evidence>
<dbReference type="Gene3D" id="3.30.930.10">
    <property type="entry name" value="Bira Bifunctional Protein, Domain 2"/>
    <property type="match status" value="1"/>
</dbReference>
<evidence type="ECO:0000256" key="10">
    <source>
        <dbReference type="PIRSR" id="PIRSR001529-2"/>
    </source>
</evidence>
<evidence type="ECO:0000313" key="13">
    <source>
        <dbReference type="EMBL" id="QDU71189.1"/>
    </source>
</evidence>
<evidence type="ECO:0000256" key="1">
    <source>
        <dbReference type="ARBA" id="ARBA00012840"/>
    </source>
</evidence>
<evidence type="ECO:0000256" key="8">
    <source>
        <dbReference type="NCBIfam" id="TIGR00414"/>
    </source>
</evidence>
<dbReference type="GO" id="GO:0005524">
    <property type="term" value="F:ATP binding"/>
    <property type="evidence" value="ECO:0007669"/>
    <property type="project" value="UniProtKB-KW"/>
</dbReference>
<feature type="binding site" evidence="9">
    <location>
        <position position="311"/>
    </location>
    <ligand>
        <name>L-serine</name>
        <dbReference type="ChEBI" id="CHEBI:33384"/>
    </ligand>
</feature>
<dbReference type="Pfam" id="PF00587">
    <property type="entry name" value="tRNA-synt_2b"/>
    <property type="match status" value="1"/>
</dbReference>
<evidence type="ECO:0000259" key="12">
    <source>
        <dbReference type="PROSITE" id="PS50862"/>
    </source>
</evidence>
<feature type="binding site" evidence="10">
    <location>
        <begin position="387"/>
        <end position="390"/>
    </location>
    <ligand>
        <name>ATP</name>
        <dbReference type="ChEBI" id="CHEBI:30616"/>
    </ligand>
</feature>
<dbReference type="OrthoDB" id="9804647at2"/>
<evidence type="ECO:0000256" key="11">
    <source>
        <dbReference type="SAM" id="Coils"/>
    </source>
</evidence>
<dbReference type="InterPro" id="IPR002317">
    <property type="entry name" value="Ser-tRNA-ligase_type_1"/>
</dbReference>
<gene>
    <name evidence="13" type="primary">serS</name>
    <name evidence="13" type="ORF">Pan265_10380</name>
</gene>
<dbReference type="PIRSF" id="PIRSF001529">
    <property type="entry name" value="Ser-tRNA-synth_IIa"/>
    <property type="match status" value="1"/>
</dbReference>
<feature type="binding site" evidence="10">
    <location>
        <begin position="288"/>
        <end position="290"/>
    </location>
    <ligand>
        <name>ATP</name>
        <dbReference type="ChEBI" id="CHEBI:30616"/>
    </ligand>
</feature>
<sequence>MIDIRDLRQNPEKYRQAAADKHIDVDIDALIAADEKLRQAMTSQQDLAAEKNRIGKDIGRVAGQLKKAEGETKTQLQQEMQNLQQRPNQIKAEEAELEQTLATLQQQRDTLLLRVPQPAAPHVPVAPDEAGNVEMSRWSPDWFDPDKPFAQNKGFEPKSHLQLGQELGLFNFERGVAMAGSRSYVLTGAGMLLHNAVLQAALTFMTVENGFTAMSVPVLVRDHVMTGTGFFPGEKDQAYEIGETRRGGGHDLYLTGTGEVGLMGYHQDQILPAESVPRRYTTLSTCFRREAGSAGKDTAGLYRIHQFDKVEQVVLCEADLDTAINWHRTMIGYVQSFMQKLQLPYRLLQVCTGDMGASKIDQVDVETWMPSRGPEDADGKPLGAYGETHSASLLGDYQCRRLNLRYRDPEDAKGKATRFCYSLNNTVCASPRILIPILELYQNEDGSVTVPEPLRPFLGGLEVITAENGLAL</sequence>
<keyword evidence="5 10" id="KW-0067">ATP-binding</keyword>
<dbReference type="GO" id="GO:0006434">
    <property type="term" value="P:seryl-tRNA aminoacylation"/>
    <property type="evidence" value="ECO:0007669"/>
    <property type="project" value="UniProtKB-UniRule"/>
</dbReference>
<evidence type="ECO:0000256" key="3">
    <source>
        <dbReference type="ARBA" id="ARBA00022598"/>
    </source>
</evidence>